<keyword evidence="6" id="KW-1185">Reference proteome</keyword>
<evidence type="ECO:0000256" key="1">
    <source>
        <dbReference type="ARBA" id="ARBA00022443"/>
    </source>
</evidence>
<dbReference type="InterPro" id="IPR036028">
    <property type="entry name" value="SH3-like_dom_sf"/>
</dbReference>
<dbReference type="Gene3D" id="2.30.30.40">
    <property type="entry name" value="SH3 Domains"/>
    <property type="match status" value="1"/>
</dbReference>
<keyword evidence="1 2" id="KW-0728">SH3 domain</keyword>
<evidence type="ECO:0000313" key="5">
    <source>
        <dbReference type="EMBL" id="NWV09027.1"/>
    </source>
</evidence>
<dbReference type="GO" id="GO:0005737">
    <property type="term" value="C:cytoplasm"/>
    <property type="evidence" value="ECO:0007669"/>
    <property type="project" value="TreeGrafter"/>
</dbReference>
<feature type="region of interest" description="Disordered" evidence="3">
    <location>
        <begin position="108"/>
        <end position="156"/>
    </location>
</feature>
<dbReference type="PANTHER" id="PTHR15176">
    <property type="entry name" value="NEPHROCYSTIN"/>
    <property type="match status" value="1"/>
</dbReference>
<organism evidence="5 6">
    <name type="scientific">Ptilonorhynchus violaceus</name>
    <name type="common">Satin bowerbird</name>
    <name type="synonym">Pyrrhocorax violaceus</name>
    <dbReference type="NCBI Taxonomy" id="28724"/>
    <lineage>
        <taxon>Eukaryota</taxon>
        <taxon>Metazoa</taxon>
        <taxon>Chordata</taxon>
        <taxon>Craniata</taxon>
        <taxon>Vertebrata</taxon>
        <taxon>Euteleostomi</taxon>
        <taxon>Archelosauria</taxon>
        <taxon>Archosauria</taxon>
        <taxon>Dinosauria</taxon>
        <taxon>Saurischia</taxon>
        <taxon>Theropoda</taxon>
        <taxon>Coelurosauria</taxon>
        <taxon>Aves</taxon>
        <taxon>Neognathae</taxon>
        <taxon>Neoaves</taxon>
        <taxon>Telluraves</taxon>
        <taxon>Australaves</taxon>
        <taxon>Passeriformes</taxon>
        <taxon>Ptilonorhynchidae</taxon>
        <taxon>Ptilonorhynchus</taxon>
    </lineage>
</organism>
<feature type="non-terminal residue" evidence="5">
    <location>
        <position position="434"/>
    </location>
</feature>
<evidence type="ECO:0000256" key="3">
    <source>
        <dbReference type="SAM" id="MobiDB-lite"/>
    </source>
</evidence>
<dbReference type="InterPro" id="IPR030642">
    <property type="entry name" value="NPHP1_SH3"/>
</dbReference>
<dbReference type="PANTHER" id="PTHR15176:SF1">
    <property type="entry name" value="NEPHROCYSTIN-1"/>
    <property type="match status" value="1"/>
</dbReference>
<name>A0A7K6C5T3_PTIVI</name>
<comment type="caution">
    <text evidence="5">The sequence shown here is derived from an EMBL/GenBank/DDBJ whole genome shotgun (WGS) entry which is preliminary data.</text>
</comment>
<dbReference type="SUPFAM" id="SSF50044">
    <property type="entry name" value="SH3-domain"/>
    <property type="match status" value="1"/>
</dbReference>
<protein>
    <submittedName>
        <fullName evidence="5">NPHP1 protein</fullName>
    </submittedName>
</protein>
<feature type="domain" description="SH3" evidence="4">
    <location>
        <begin position="155"/>
        <end position="215"/>
    </location>
</feature>
<evidence type="ECO:0000259" key="4">
    <source>
        <dbReference type="PROSITE" id="PS50002"/>
    </source>
</evidence>
<dbReference type="GO" id="GO:0005929">
    <property type="term" value="C:cilium"/>
    <property type="evidence" value="ECO:0007669"/>
    <property type="project" value="TreeGrafter"/>
</dbReference>
<dbReference type="CDD" id="cd11770">
    <property type="entry name" value="SH3_Nephrocystin"/>
    <property type="match status" value="1"/>
</dbReference>
<gene>
    <name evidence="5" type="primary">Nphp1</name>
    <name evidence="5" type="ORF">PTIVIO_R12051</name>
</gene>
<dbReference type="SMART" id="SM00326">
    <property type="entry name" value="SH3"/>
    <property type="match status" value="1"/>
</dbReference>
<accession>A0A7K6C5T3</accession>
<evidence type="ECO:0000256" key="2">
    <source>
        <dbReference type="PROSITE-ProRule" id="PRU00192"/>
    </source>
</evidence>
<dbReference type="Proteomes" id="UP000584880">
    <property type="component" value="Unassembled WGS sequence"/>
</dbReference>
<dbReference type="GO" id="GO:0090251">
    <property type="term" value="P:protein localization involved in establishment of planar polarity"/>
    <property type="evidence" value="ECO:0007669"/>
    <property type="project" value="TreeGrafter"/>
</dbReference>
<dbReference type="AlphaFoldDB" id="A0A7K6C5T3"/>
<feature type="compositionally biased region" description="Acidic residues" evidence="3">
    <location>
        <begin position="124"/>
        <end position="151"/>
    </location>
</feature>
<dbReference type="InterPro" id="IPR001452">
    <property type="entry name" value="SH3_domain"/>
</dbReference>
<dbReference type="PROSITE" id="PS50002">
    <property type="entry name" value="SH3"/>
    <property type="match status" value="1"/>
</dbReference>
<dbReference type="InterPro" id="IPR039687">
    <property type="entry name" value="NPHP1"/>
</dbReference>
<evidence type="ECO:0000313" key="6">
    <source>
        <dbReference type="Proteomes" id="UP000584880"/>
    </source>
</evidence>
<feature type="compositionally biased region" description="Basic and acidic residues" evidence="3">
    <location>
        <begin position="110"/>
        <end position="123"/>
    </location>
</feature>
<dbReference type="EMBL" id="VZRJ01007534">
    <property type="protein sequence ID" value="NWV09027.1"/>
    <property type="molecule type" value="Genomic_DNA"/>
</dbReference>
<feature type="region of interest" description="Disordered" evidence="3">
    <location>
        <begin position="61"/>
        <end position="81"/>
    </location>
</feature>
<feature type="non-terminal residue" evidence="5">
    <location>
        <position position="1"/>
    </location>
</feature>
<sequence length="434" mass="49048">MSERRARGPLQRVQRRSRELRAQVEALRAESAAAVPGQREALWQRCTELKKLVEENTNALHALKKADEPAPVGNYSQRKEEEEKLLLKLSQQLQKLVLVLHQDNVTKNYTGDEKQQKGPHAEDGSEEEEESEDEESSEEEDTEEDDDEEKLLDDPNVKECVAVGNFDAQQEGDLTFVKGEILLIHDKKADGWWVAENSKGERGLVPRTYLAVKLGRNQTLCNFKPEFQVPKEEEESQEETEEHIEVVDETADGTEIKKRTDSHWSAVRAITENDTVEVLTTMGAVPAGFRPSMLFQLLEEGDEFRASYCLQPELTPSQLAFKDLVWNSEKTTIHPRPTRVSLIVTLCGCKMIPLPGATVQVLSRHVRLCLFDGSRVLSNIHTVRATWLPKNPQTWTFSPRVMGILPSLLDGDCFVRSNSLSSDIGILFELGITY</sequence>
<proteinExistence type="predicted"/>
<reference evidence="5 6" key="1">
    <citation type="submission" date="2019-09" db="EMBL/GenBank/DDBJ databases">
        <title>Bird 10,000 Genomes (B10K) Project - Family phase.</title>
        <authorList>
            <person name="Zhang G."/>
        </authorList>
    </citation>
    <scope>NUCLEOTIDE SEQUENCE [LARGE SCALE GENOMIC DNA]</scope>
    <source>
        <strain evidence="5">B10K-DU-012-10</strain>
        <tissue evidence="5">Blood</tissue>
    </source>
</reference>
<dbReference type="Pfam" id="PF00018">
    <property type="entry name" value="SH3_1"/>
    <property type="match status" value="1"/>
</dbReference>